<evidence type="ECO:0000313" key="1">
    <source>
        <dbReference type="EMBL" id="SCO60679.1"/>
    </source>
</evidence>
<gene>
    <name evidence="1" type="ORF">PBSP11A_000135800</name>
</gene>
<accession>A0A1D3SBC3</accession>
<evidence type="ECO:0000313" key="2">
    <source>
        <dbReference type="Proteomes" id="UP000219860"/>
    </source>
</evidence>
<dbReference type="OrthoDB" id="381830at2759"/>
<dbReference type="EMBL" id="LT608256">
    <property type="protein sequence ID" value="SCO60679.1"/>
    <property type="molecule type" value="Genomic_DNA"/>
</dbReference>
<sequence>MINIIGKKRKMINFFSFPLKMNVITRKKCVDVWNRKHAGFSSKKICMLNIKTIKDMKKMICYIENIYSNGNNEKKDSYEAYFGNNDVIGFLYKDSNFEKIYNEWNKFHFKNKSEVEREENAINGNKDPNYDNNTCKHLSYVFQLCSNENGEISIMKKNIIGIYIPENININSINANYFYIFKNLKDLMDGKIIYELYLILPNCVFLLSFINIFKELIYYEKIIEFIEMKERKIGKKESIKKIIKNNILRRVYKYRKNTLKGEMKNALEKVFSQKKYIKIIYEDSVELSSFLYKFLKINLFNIIDLHHLYHNILSMYELKILKNSIYQVISILFPDIYNKTIFYEYKQFPSMDEKYRIGINMNGYKKRKKYQEKQKKYLELGKGDPSNVNKKYNKPFQCKKQIMSVYKCADNNNELLNYEKQLVHILYIFPCTHKLLSKYKDLEGYNICYKMNELIEKYISLFTFRNKILCMKSAKLFYNDNIIKKHINEASSTEFYQNNYEKYNDKLITSLYNKLNINEEIIYNHHLTIGSNLYAYIYEKNKCTKNIIFRFNLNSKNISFKNILSQKYCSIYDKNNRRISIYKNLLKNVNNNIFSNASPTLVNRNKTIYNYKNNILVGYLNDKENDFHFFDDKNIGDVVLCNIRDISSCGKYLYLERFDKQNLIFHFRKKKYVNLERNYDYDDINKLDRDMLKEIT</sequence>
<name>A0A1D3SBC3_PLABE</name>
<protein>
    <submittedName>
        <fullName evidence="1">Uncharacterized protein</fullName>
    </submittedName>
</protein>
<proteinExistence type="predicted"/>
<dbReference type="VEuPathDB" id="PlasmoDB:PBANKA_0801100"/>
<dbReference type="AlphaFoldDB" id="A0A1D3SBC3"/>
<dbReference type="Proteomes" id="UP000219860">
    <property type="component" value="Chromosome 8"/>
</dbReference>
<organism evidence="1 2">
    <name type="scientific">Plasmodium berghei</name>
    <dbReference type="NCBI Taxonomy" id="5821"/>
    <lineage>
        <taxon>Eukaryota</taxon>
        <taxon>Sar</taxon>
        <taxon>Alveolata</taxon>
        <taxon>Apicomplexa</taxon>
        <taxon>Aconoidasida</taxon>
        <taxon>Haemosporida</taxon>
        <taxon>Plasmodiidae</taxon>
        <taxon>Plasmodium</taxon>
        <taxon>Plasmodium (Vinckeia)</taxon>
    </lineage>
</organism>
<reference evidence="1 2" key="1">
    <citation type="submission" date="2016-08" db="EMBL/GenBank/DDBJ databases">
        <authorList>
            <consortium name="Pathogen Informatics"/>
        </authorList>
    </citation>
    <scope>NUCLEOTIDE SEQUENCE [LARGE SCALE GENOMIC DNA]</scope>
    <source>
        <strain evidence="1 2">SP11 Antwerpcl1</strain>
    </source>
</reference>